<feature type="active site" evidence="1">
    <location>
        <position position="226"/>
    </location>
</feature>
<dbReference type="InterPro" id="IPR003812">
    <property type="entry name" value="Fido"/>
</dbReference>
<feature type="domain" description="Fido" evidence="3">
    <location>
        <begin position="141"/>
        <end position="292"/>
    </location>
</feature>
<evidence type="ECO:0000259" key="3">
    <source>
        <dbReference type="PROSITE" id="PS51459"/>
    </source>
</evidence>
<dbReference type="PANTHER" id="PTHR13504:SF40">
    <property type="entry name" value="FIDO DOMAIN-CONTAINING PROTEIN"/>
    <property type="match status" value="1"/>
</dbReference>
<dbReference type="AlphaFoldDB" id="A0A1A0MP68"/>
<evidence type="ECO:0000313" key="7">
    <source>
        <dbReference type="Proteomes" id="UP000294929"/>
    </source>
</evidence>
<protein>
    <submittedName>
        <fullName evidence="4">Cell filamentation protein Fic</fullName>
    </submittedName>
    <submittedName>
        <fullName evidence="5">Fic family protein</fullName>
    </submittedName>
</protein>
<accession>A0A1A0MP68</accession>
<feature type="binding site" evidence="2">
    <location>
        <begin position="267"/>
        <end position="268"/>
    </location>
    <ligand>
        <name>ATP</name>
        <dbReference type="ChEBI" id="CHEBI:30616"/>
    </ligand>
</feature>
<dbReference type="InterPro" id="IPR040198">
    <property type="entry name" value="Fido_containing"/>
</dbReference>
<reference evidence="4 6" key="1">
    <citation type="submission" date="2016-06" db="EMBL/GenBank/DDBJ databases">
        <authorList>
            <person name="Kjaerup R.B."/>
            <person name="Dalgaard T.S."/>
            <person name="Juul-Madsen H.R."/>
        </authorList>
    </citation>
    <scope>NUCLEOTIDE SEQUENCE [LARGE SCALE GENOMIC DNA]</scope>
    <source>
        <strain evidence="4 6">1199456.5</strain>
    </source>
</reference>
<dbReference type="OrthoDB" id="9813719at2"/>
<dbReference type="Proteomes" id="UP000093962">
    <property type="component" value="Unassembled WGS sequence"/>
</dbReference>
<gene>
    <name evidence="4" type="ORF">A5642_20475</name>
    <name evidence="5" type="ORF">EUA03_15500</name>
</gene>
<organism evidence="4 6">
    <name type="scientific">Mycolicibacterium mucogenicum</name>
    <name type="common">Mycobacterium mucogenicum</name>
    <dbReference type="NCBI Taxonomy" id="56689"/>
    <lineage>
        <taxon>Bacteria</taxon>
        <taxon>Bacillati</taxon>
        <taxon>Actinomycetota</taxon>
        <taxon>Actinomycetes</taxon>
        <taxon>Mycobacteriales</taxon>
        <taxon>Mycobacteriaceae</taxon>
        <taxon>Mycolicibacterium</taxon>
    </lineage>
</organism>
<evidence type="ECO:0000256" key="2">
    <source>
        <dbReference type="PIRSR" id="PIRSR640198-2"/>
    </source>
</evidence>
<reference evidence="5 7" key="2">
    <citation type="submission" date="2019-01" db="EMBL/GenBank/DDBJ databases">
        <title>High-quality-draft genome sequences of five non-tuberculosis mycobacteriaceae isolated from a nosocomial environment.</title>
        <authorList>
            <person name="Tiago I."/>
            <person name="Alarico S."/>
            <person name="Pereira S.G."/>
            <person name="Coelho C."/>
            <person name="Maranha A."/>
            <person name="Empadinhas N."/>
        </authorList>
    </citation>
    <scope>NUCLEOTIDE SEQUENCE [LARGE SCALE GENOMIC DNA]</scope>
    <source>
        <strain evidence="5 7">24AIII</strain>
    </source>
</reference>
<dbReference type="Proteomes" id="UP000294929">
    <property type="component" value="Unassembled WGS sequence"/>
</dbReference>
<keyword evidence="2" id="KW-0547">Nucleotide-binding</keyword>
<keyword evidence="2" id="KW-0067">ATP-binding</keyword>
<evidence type="ECO:0000313" key="6">
    <source>
        <dbReference type="Proteomes" id="UP000093962"/>
    </source>
</evidence>
<evidence type="ECO:0000313" key="5">
    <source>
        <dbReference type="EMBL" id="TDK88226.1"/>
    </source>
</evidence>
<evidence type="ECO:0000256" key="1">
    <source>
        <dbReference type="PIRSR" id="PIRSR640198-1"/>
    </source>
</evidence>
<dbReference type="PANTHER" id="PTHR13504">
    <property type="entry name" value="FIDO DOMAIN-CONTAINING PROTEIN DDB_G0283145"/>
    <property type="match status" value="1"/>
</dbReference>
<dbReference type="InterPro" id="IPR036597">
    <property type="entry name" value="Fido-like_dom_sf"/>
</dbReference>
<feature type="binding site" evidence="2">
    <location>
        <position position="279"/>
    </location>
    <ligand>
        <name>ATP</name>
        <dbReference type="ChEBI" id="CHEBI:30616"/>
    </ligand>
</feature>
<sequence>MSYRTLKSIFHQRDAAGADAEERVRRGSPSAMTWDFNLGGHQMFCVATPQMSVLTERVMRLDARAQSTWASLPPIPQSHYLHSMIVEEIQATNDIENVRSTRREIADALTSLQDGSSQKRRFREMVRLYEALGDRTVNPPKTLDDIRALYDAVTAGEVVPDDAPDGTRFRAGPVSITSGQKIVHVGLTPESAINDALTVMLAQRRDEDVPRLIRAAVAHLIFEVAHPFYDGNGRTGRYFMALDIGELLSPISWFSLSATIFDNKDAYYRAFTEVEHPLNRGDATPFVEVMLGIFSEAQHRLATDLDERREALSVLRQCIHDVGRHVDAPVDIDDDGRAILFPLGQAVLFGPRGVLTLDELTDSGKRSKQFVRSRVQSFVDAGLVDVTSRKPLRFRLSSAGRALCGVAVPTPTA</sequence>
<proteinExistence type="predicted"/>
<dbReference type="RefSeq" id="WP_064859107.1">
    <property type="nucleotide sequence ID" value="NZ_LZSF01000130.1"/>
</dbReference>
<dbReference type="PROSITE" id="PS51459">
    <property type="entry name" value="FIDO"/>
    <property type="match status" value="1"/>
</dbReference>
<dbReference type="Pfam" id="PF02661">
    <property type="entry name" value="Fic"/>
    <property type="match status" value="1"/>
</dbReference>
<comment type="caution">
    <text evidence="4">The sequence shown here is derived from an EMBL/GenBank/DDBJ whole genome shotgun (WGS) entry which is preliminary data.</text>
</comment>
<feature type="binding site" evidence="2">
    <location>
        <begin position="230"/>
        <end position="237"/>
    </location>
    <ligand>
        <name>ATP</name>
        <dbReference type="ChEBI" id="CHEBI:30616"/>
    </ligand>
</feature>
<dbReference type="Gene3D" id="1.10.3290.10">
    <property type="entry name" value="Fido-like domain"/>
    <property type="match status" value="1"/>
</dbReference>
<dbReference type="EMBL" id="LZSF01000130">
    <property type="protein sequence ID" value="OBA87197.1"/>
    <property type="molecule type" value="Genomic_DNA"/>
</dbReference>
<evidence type="ECO:0000313" key="4">
    <source>
        <dbReference type="EMBL" id="OBA87197.1"/>
    </source>
</evidence>
<dbReference type="SUPFAM" id="SSF140931">
    <property type="entry name" value="Fic-like"/>
    <property type="match status" value="1"/>
</dbReference>
<dbReference type="EMBL" id="SDLO01000011">
    <property type="protein sequence ID" value="TDK88226.1"/>
    <property type="molecule type" value="Genomic_DNA"/>
</dbReference>
<name>A0A1A0MP68_MYCMU</name>
<dbReference type="GO" id="GO:0005524">
    <property type="term" value="F:ATP binding"/>
    <property type="evidence" value="ECO:0007669"/>
    <property type="project" value="UniProtKB-KW"/>
</dbReference>